<name>R8B9I2_PHAM7</name>
<dbReference type="HOGENOM" id="CLU_829451_0_0_1"/>
<gene>
    <name evidence="2" type="ORF">UCRPA7_8562</name>
</gene>
<proteinExistence type="predicted"/>
<dbReference type="AlphaFoldDB" id="R8B9I2"/>
<keyword evidence="3" id="KW-1185">Reference proteome</keyword>
<feature type="signal peptide" evidence="1">
    <location>
        <begin position="1"/>
        <end position="20"/>
    </location>
</feature>
<dbReference type="RefSeq" id="XP_007919265.1">
    <property type="nucleotide sequence ID" value="XM_007921074.1"/>
</dbReference>
<feature type="chain" id="PRO_5004452436" evidence="1">
    <location>
        <begin position="21"/>
        <end position="335"/>
    </location>
</feature>
<dbReference type="Proteomes" id="UP000014074">
    <property type="component" value="Unassembled WGS sequence"/>
</dbReference>
<evidence type="ECO:0000313" key="3">
    <source>
        <dbReference type="Proteomes" id="UP000014074"/>
    </source>
</evidence>
<dbReference type="GeneID" id="19329425"/>
<organism evidence="2 3">
    <name type="scientific">Phaeoacremonium minimum (strain UCR-PA7)</name>
    <name type="common">Esca disease fungus</name>
    <name type="synonym">Togninia minima</name>
    <dbReference type="NCBI Taxonomy" id="1286976"/>
    <lineage>
        <taxon>Eukaryota</taxon>
        <taxon>Fungi</taxon>
        <taxon>Dikarya</taxon>
        <taxon>Ascomycota</taxon>
        <taxon>Pezizomycotina</taxon>
        <taxon>Sordariomycetes</taxon>
        <taxon>Sordariomycetidae</taxon>
        <taxon>Togniniales</taxon>
        <taxon>Togniniaceae</taxon>
        <taxon>Phaeoacremonium</taxon>
    </lineage>
</organism>
<sequence length="335" mass="37268">MKSILAITTLLASAAVGGLAAPPSSPAGSIMEIQTGQDMQLMMEPHEILAIKECMQHNAAPDLVADYSQEGSGTAMFSHLPGICCEVLKKAVKKHGWFPNFGQIGFGGGDQCTEVKLTDVPSAKFKLLKKLTGTGPSYTSPSTPRGQIAHEMKLTTLVILSASFAGVALAEWKKKYTLPDHWIDHCHERLACGKLEGCYDEEIYSGQAGEMLADLPQIMIEEKWYKINGCIRKNRGEDYFVNLCHKEQGVVKYKGMPPKCCEMMMGYMYHFALTKEVNDECTEITLRNVPKSGWPEIEFATARFNWDEYIAHKRKTYCKNVTWDNGHPTVNDGDE</sequence>
<evidence type="ECO:0000313" key="2">
    <source>
        <dbReference type="EMBL" id="EON95946.1"/>
    </source>
</evidence>
<evidence type="ECO:0000256" key="1">
    <source>
        <dbReference type="SAM" id="SignalP"/>
    </source>
</evidence>
<dbReference type="EMBL" id="KB933367">
    <property type="protein sequence ID" value="EON95946.1"/>
    <property type="molecule type" value="Genomic_DNA"/>
</dbReference>
<accession>R8B9I2</accession>
<dbReference type="KEGG" id="tmn:UCRPA7_8562"/>
<protein>
    <submittedName>
        <fullName evidence="2">Uncharacterized protein</fullName>
    </submittedName>
</protein>
<keyword evidence="1" id="KW-0732">Signal</keyword>
<reference evidence="3" key="1">
    <citation type="journal article" date="2013" name="Genome Announc.">
        <title>Draft genome sequence of the ascomycete Phaeoacremonium aleophilum strain UCR-PA7, a causal agent of the esca disease complex in grapevines.</title>
        <authorList>
            <person name="Blanco-Ulate B."/>
            <person name="Rolshausen P."/>
            <person name="Cantu D."/>
        </authorList>
    </citation>
    <scope>NUCLEOTIDE SEQUENCE [LARGE SCALE GENOMIC DNA]</scope>
    <source>
        <strain evidence="3">UCR-PA7</strain>
    </source>
</reference>